<feature type="compositionally biased region" description="Acidic residues" evidence="1">
    <location>
        <begin position="311"/>
        <end position="331"/>
    </location>
</feature>
<proteinExistence type="predicted"/>
<feature type="region of interest" description="Disordered" evidence="1">
    <location>
        <begin position="229"/>
        <end position="270"/>
    </location>
</feature>
<dbReference type="Proteomes" id="UP000217790">
    <property type="component" value="Unassembled WGS sequence"/>
</dbReference>
<keyword evidence="2" id="KW-0732">Signal</keyword>
<protein>
    <submittedName>
        <fullName evidence="3">Uncharacterized protein</fullName>
    </submittedName>
</protein>
<evidence type="ECO:0000256" key="2">
    <source>
        <dbReference type="SAM" id="SignalP"/>
    </source>
</evidence>
<name>A0A2H3CMG3_ARMGA</name>
<dbReference type="InParanoid" id="A0A2H3CMG3"/>
<reference evidence="4" key="1">
    <citation type="journal article" date="2017" name="Nat. Ecol. Evol.">
        <title>Genome expansion and lineage-specific genetic innovations in the forest pathogenic fungi Armillaria.</title>
        <authorList>
            <person name="Sipos G."/>
            <person name="Prasanna A.N."/>
            <person name="Walter M.C."/>
            <person name="O'Connor E."/>
            <person name="Balint B."/>
            <person name="Krizsan K."/>
            <person name="Kiss B."/>
            <person name="Hess J."/>
            <person name="Varga T."/>
            <person name="Slot J."/>
            <person name="Riley R."/>
            <person name="Boka B."/>
            <person name="Rigling D."/>
            <person name="Barry K."/>
            <person name="Lee J."/>
            <person name="Mihaltcheva S."/>
            <person name="LaButti K."/>
            <person name="Lipzen A."/>
            <person name="Waldron R."/>
            <person name="Moloney N.M."/>
            <person name="Sperisen C."/>
            <person name="Kredics L."/>
            <person name="Vagvoelgyi C."/>
            <person name="Patrignani A."/>
            <person name="Fitzpatrick D."/>
            <person name="Nagy I."/>
            <person name="Doyle S."/>
            <person name="Anderson J.B."/>
            <person name="Grigoriev I.V."/>
            <person name="Gueldener U."/>
            <person name="Muensterkoetter M."/>
            <person name="Nagy L.G."/>
        </authorList>
    </citation>
    <scope>NUCLEOTIDE SEQUENCE [LARGE SCALE GENOMIC DNA]</scope>
    <source>
        <strain evidence="4">Ar21-2</strain>
    </source>
</reference>
<feature type="region of interest" description="Disordered" evidence="1">
    <location>
        <begin position="289"/>
        <end position="331"/>
    </location>
</feature>
<dbReference type="AlphaFoldDB" id="A0A2H3CMG3"/>
<organism evidence="3 4">
    <name type="scientific">Armillaria gallica</name>
    <name type="common">Bulbous honey fungus</name>
    <name type="synonym">Armillaria bulbosa</name>
    <dbReference type="NCBI Taxonomy" id="47427"/>
    <lineage>
        <taxon>Eukaryota</taxon>
        <taxon>Fungi</taxon>
        <taxon>Dikarya</taxon>
        <taxon>Basidiomycota</taxon>
        <taxon>Agaricomycotina</taxon>
        <taxon>Agaricomycetes</taxon>
        <taxon>Agaricomycetidae</taxon>
        <taxon>Agaricales</taxon>
        <taxon>Marasmiineae</taxon>
        <taxon>Physalacriaceae</taxon>
        <taxon>Armillaria</taxon>
    </lineage>
</organism>
<gene>
    <name evidence="3" type="ORF">ARMGADRAFT_1067974</name>
</gene>
<feature type="compositionally biased region" description="Polar residues" evidence="1">
    <location>
        <begin position="244"/>
        <end position="254"/>
    </location>
</feature>
<accession>A0A2H3CMG3</accession>
<evidence type="ECO:0000313" key="3">
    <source>
        <dbReference type="EMBL" id="PBK83060.1"/>
    </source>
</evidence>
<feature type="signal peptide" evidence="2">
    <location>
        <begin position="1"/>
        <end position="20"/>
    </location>
</feature>
<evidence type="ECO:0000256" key="1">
    <source>
        <dbReference type="SAM" id="MobiDB-lite"/>
    </source>
</evidence>
<sequence length="331" mass="36442">MFRTLVGVKILTCLLWGESALDAPEYVYEEDEQRFMAHERDEYISARIRWGNSELSQTHWMLSGDTKFASPGNKTGIDYIADFDHYVARIDELVRKGTRSITDTFQFYNDHVFAPSRTLQSVVPTKVPVSASEEEEAIWKSLEAIDNEPDSDSEISGIASAPIISSDEATMSPPNESPVTDHHPVTNDVSPGPAGVDIDTSNIPLDLRKASRSKKKVKKIVTTAPTVPSRVTRSRGGQARGTAESGNTVTTVNQAPKRKGRAKEASVAGQPSRINNAIPRINVPTDVATSTLVQATTPGVRFADSVKDYDGENEDEEDEEEEEEEEEEESE</sequence>
<dbReference type="EMBL" id="KZ293710">
    <property type="protein sequence ID" value="PBK83060.1"/>
    <property type="molecule type" value="Genomic_DNA"/>
</dbReference>
<evidence type="ECO:0000313" key="4">
    <source>
        <dbReference type="Proteomes" id="UP000217790"/>
    </source>
</evidence>
<keyword evidence="4" id="KW-1185">Reference proteome</keyword>
<dbReference type="OrthoDB" id="3231188at2759"/>
<feature type="chain" id="PRO_5013763001" evidence="2">
    <location>
        <begin position="21"/>
        <end position="331"/>
    </location>
</feature>